<dbReference type="Proteomes" id="UP000192917">
    <property type="component" value="Unassembled WGS sequence"/>
</dbReference>
<evidence type="ECO:0000313" key="2">
    <source>
        <dbReference type="Proteomes" id="UP000192917"/>
    </source>
</evidence>
<proteinExistence type="predicted"/>
<organism evidence="1 2">
    <name type="scientific">Tistlia consotensis USBA 355</name>
    <dbReference type="NCBI Taxonomy" id="560819"/>
    <lineage>
        <taxon>Bacteria</taxon>
        <taxon>Pseudomonadati</taxon>
        <taxon>Pseudomonadota</taxon>
        <taxon>Alphaproteobacteria</taxon>
        <taxon>Rhodospirillales</taxon>
        <taxon>Rhodovibrionaceae</taxon>
        <taxon>Tistlia</taxon>
    </lineage>
</organism>
<keyword evidence="2" id="KW-1185">Reference proteome</keyword>
<dbReference type="RefSeq" id="WP_085121249.1">
    <property type="nucleotide sequence ID" value="NZ_FWZX01000002.1"/>
</dbReference>
<gene>
    <name evidence="1" type="ORF">SAMN05428998_102179</name>
</gene>
<accession>A0A1Y6B9U3</accession>
<reference evidence="1 2" key="1">
    <citation type="submission" date="2017-04" db="EMBL/GenBank/DDBJ databases">
        <authorList>
            <person name="Afonso C.L."/>
            <person name="Miller P.J."/>
            <person name="Scott M.A."/>
            <person name="Spackman E."/>
            <person name="Goraichik I."/>
            <person name="Dimitrov K.M."/>
            <person name="Suarez D.L."/>
            <person name="Swayne D.E."/>
        </authorList>
    </citation>
    <scope>NUCLEOTIDE SEQUENCE [LARGE SCALE GENOMIC DNA]</scope>
    <source>
        <strain evidence="1 2">USBA 355</strain>
    </source>
</reference>
<protein>
    <submittedName>
        <fullName evidence="1">Uncharacterized protein</fullName>
    </submittedName>
</protein>
<sequence>MALVKLSPGERLLRVVKRTVWRLRKLLDPSLAGSLRRYAERQYEQLQRLNFARENLVTLRRLLGGRYLLRFPTRLTNNEKSAFLTLQEAEIVTPRICRLVVRDAFAEPAAETEGGPVPERPILVGPWTTEIGFEILYWIPFLRYFARRRGVPPGRLIAISRGGAQSWYDGVCDGYLDLFDLMSVEEFVERTTAQEAQAGGKKGFGVLPTDFEMEIYRRAAEKLGLEDYAFLSPSVMYTMFRNIWRGRYSADRLMKHIDIQPIPTRYPRPALPFEGPYVALKFYHSSCFAEGAETDAFLQRLVEGLSANHKVVLLNTGTKLDDHSDAMGEGHSNVFDASQLYGPRDNLAVQTALVANASALHCTYGGFAYLGPLLKVPTTCYFTKPNFVGTHLDLAIRHLDPERGLLGVQPISAPLALGPAADPAS</sequence>
<dbReference type="EMBL" id="FWZX01000002">
    <property type="protein sequence ID" value="SME98520.1"/>
    <property type="molecule type" value="Genomic_DNA"/>
</dbReference>
<name>A0A1Y6B9U3_9PROT</name>
<dbReference type="AlphaFoldDB" id="A0A1Y6B9U3"/>
<evidence type="ECO:0000313" key="1">
    <source>
        <dbReference type="EMBL" id="SME98520.1"/>
    </source>
</evidence>
<dbReference type="STRING" id="560819.SAMN05428998_102179"/>